<proteinExistence type="predicted"/>
<dbReference type="Gene3D" id="3.40.50.150">
    <property type="entry name" value="Vaccinia Virus protein VP39"/>
    <property type="match status" value="1"/>
</dbReference>
<sequence length="225" mass="24396">MNAALPGSAASPDDDATVDVAGVVVKLPNVPEEARLGCEDVTGFQLWHAATRAAAQELRPREGRLLLELGCGLGALGSSCRGFVVLTDKELPVLRLAQRTGHASGARFDAVAFDFTRGRQPWRSGCFDTVMAADVLFMDRLAEPLFNAFAHHGLGTVGVLGHQRRRAVFRGPDGQPCLEPEDSALQKFLERAASHVVQMTEHEDEESVGLVMEWPARAAKRTRLE</sequence>
<dbReference type="AlphaFoldDB" id="A0AA36MT20"/>
<keyword evidence="2" id="KW-1185">Reference proteome</keyword>
<dbReference type="InterPro" id="IPR029063">
    <property type="entry name" value="SAM-dependent_MTases_sf"/>
</dbReference>
<evidence type="ECO:0000313" key="1">
    <source>
        <dbReference type="EMBL" id="CAJ1379005.1"/>
    </source>
</evidence>
<name>A0AA36MT20_9DINO</name>
<dbReference type="SUPFAM" id="SSF53335">
    <property type="entry name" value="S-adenosyl-L-methionine-dependent methyltransferases"/>
    <property type="match status" value="1"/>
</dbReference>
<organism evidence="1 2">
    <name type="scientific">Effrenium voratum</name>
    <dbReference type="NCBI Taxonomy" id="2562239"/>
    <lineage>
        <taxon>Eukaryota</taxon>
        <taxon>Sar</taxon>
        <taxon>Alveolata</taxon>
        <taxon>Dinophyceae</taxon>
        <taxon>Suessiales</taxon>
        <taxon>Symbiodiniaceae</taxon>
        <taxon>Effrenium</taxon>
    </lineage>
</organism>
<dbReference type="EMBL" id="CAUJNA010000587">
    <property type="protein sequence ID" value="CAJ1379005.1"/>
    <property type="molecule type" value="Genomic_DNA"/>
</dbReference>
<evidence type="ECO:0000313" key="2">
    <source>
        <dbReference type="Proteomes" id="UP001178507"/>
    </source>
</evidence>
<dbReference type="Proteomes" id="UP001178507">
    <property type="component" value="Unassembled WGS sequence"/>
</dbReference>
<reference evidence="1" key="1">
    <citation type="submission" date="2023-08" db="EMBL/GenBank/DDBJ databases">
        <authorList>
            <person name="Chen Y."/>
            <person name="Shah S."/>
            <person name="Dougan E. K."/>
            <person name="Thang M."/>
            <person name="Chan C."/>
        </authorList>
    </citation>
    <scope>NUCLEOTIDE SEQUENCE</scope>
</reference>
<accession>A0AA36MT20</accession>
<comment type="caution">
    <text evidence="1">The sequence shown here is derived from an EMBL/GenBank/DDBJ whole genome shotgun (WGS) entry which is preliminary data.</text>
</comment>
<gene>
    <name evidence="1" type="ORF">EVOR1521_LOCUS7374</name>
</gene>
<protein>
    <submittedName>
        <fullName evidence="1">Uncharacterized protein</fullName>
    </submittedName>
</protein>